<reference evidence="1 2" key="1">
    <citation type="submission" date="2023-07" db="EMBL/GenBank/DDBJ databases">
        <title>Genomic Encyclopedia of Type Strains, Phase IV (KMG-IV): sequencing the most valuable type-strain genomes for metagenomic binning, comparative biology and taxonomic classification.</title>
        <authorList>
            <person name="Goeker M."/>
        </authorList>
    </citation>
    <scope>NUCLEOTIDE SEQUENCE [LARGE SCALE GENOMIC DNA]</scope>
    <source>
        <strain evidence="1 2">DSM 12751</strain>
    </source>
</reference>
<protein>
    <recommendedName>
        <fullName evidence="3">DUF4269 domain-containing protein</fullName>
    </recommendedName>
</protein>
<dbReference type="RefSeq" id="WP_307393875.1">
    <property type="nucleotide sequence ID" value="NZ_BAAADK010000032.1"/>
</dbReference>
<dbReference type="Pfam" id="PF14091">
    <property type="entry name" value="DUF4269"/>
    <property type="match status" value="1"/>
</dbReference>
<name>A0ABT9VYE8_9BACI</name>
<sequence length="192" mass="22312">MITSSQDFTQIDYLAKGNERQKDAYKTLRSMRLMELLEKFDPLLVGTIPIQIDLPESDLDIICEVHDFEHFEKHCVSHFQQYDDFVCSRSTVNGIKRIVVNFTHLGWPFEIFGQSLPTVQQNGYRHMVIEYRILQLMGSKGLKYIRELKAAGFKTEPAFAKLLGLVGDPYMALLQLYDWNDDKLKFLINKAN</sequence>
<proteinExistence type="predicted"/>
<evidence type="ECO:0000313" key="2">
    <source>
        <dbReference type="Proteomes" id="UP001235840"/>
    </source>
</evidence>
<dbReference type="Proteomes" id="UP001235840">
    <property type="component" value="Unassembled WGS sequence"/>
</dbReference>
<dbReference type="EMBL" id="JAUSTY010000006">
    <property type="protein sequence ID" value="MDQ0166015.1"/>
    <property type="molecule type" value="Genomic_DNA"/>
</dbReference>
<dbReference type="InterPro" id="IPR025365">
    <property type="entry name" value="DUF4269"/>
</dbReference>
<keyword evidence="2" id="KW-1185">Reference proteome</keyword>
<accession>A0ABT9VYE8</accession>
<comment type="caution">
    <text evidence="1">The sequence shown here is derived from an EMBL/GenBank/DDBJ whole genome shotgun (WGS) entry which is preliminary data.</text>
</comment>
<evidence type="ECO:0008006" key="3">
    <source>
        <dbReference type="Google" id="ProtNLM"/>
    </source>
</evidence>
<organism evidence="1 2">
    <name type="scientific">Caldalkalibacillus horti</name>
    <dbReference type="NCBI Taxonomy" id="77523"/>
    <lineage>
        <taxon>Bacteria</taxon>
        <taxon>Bacillati</taxon>
        <taxon>Bacillota</taxon>
        <taxon>Bacilli</taxon>
        <taxon>Bacillales</taxon>
        <taxon>Bacillaceae</taxon>
        <taxon>Caldalkalibacillus</taxon>
    </lineage>
</organism>
<gene>
    <name evidence="1" type="ORF">J2S11_001916</name>
</gene>
<evidence type="ECO:0000313" key="1">
    <source>
        <dbReference type="EMBL" id="MDQ0166015.1"/>
    </source>
</evidence>